<feature type="chain" id="PRO_5046465877" description="Right handed beta helix region" evidence="1">
    <location>
        <begin position="21"/>
        <end position="513"/>
    </location>
</feature>
<dbReference type="InterPro" id="IPR011050">
    <property type="entry name" value="Pectin_lyase_fold/virulence"/>
</dbReference>
<evidence type="ECO:0000256" key="1">
    <source>
        <dbReference type="SAM" id="SignalP"/>
    </source>
</evidence>
<proteinExistence type="predicted"/>
<evidence type="ECO:0008006" key="4">
    <source>
        <dbReference type="Google" id="ProtNLM"/>
    </source>
</evidence>
<comment type="caution">
    <text evidence="2">The sequence shown here is derived from an EMBL/GenBank/DDBJ whole genome shotgun (WGS) entry which is preliminary data.</text>
</comment>
<name>A0ABS7XGV1_9FLAO</name>
<dbReference type="Proteomes" id="UP001199314">
    <property type="component" value="Unassembled WGS sequence"/>
</dbReference>
<sequence>MKQFFLLFSILILIVLSSCRDDFESEPSFGELEFSQDTLYLDTVFTNIGSSTYSFKVYNRSSRDIMIPKIQLNEGENSNFRLNVDGVAGKTINNINILSRDSIFVFVEVTADIQELSQNQLSFLYTDQINFDSEANQQQVQLVTLVKDAKFLFPERFPDGSTETLSLGLDAEGEEIQIDGFVLDQGHLTFTNEKPYVIYGFAGVPSGEILTIEPGARVHFHENSGIIVSNAASLKAKGSLSSTDLLENEIIFEGDRLEPEFSNVPGQWAAIWLTEGSTGHEFDYVTIKNSTVGILMDSNDGSSEPTLKIKNTQIYNSANVGLLARTGFIDAENLVINNSGQSSLNLSLGGRYNFRHSTFANYWRNSFRQFPAVLIENNLEAGETLFVSDLDVNFSNCIIYGNESIELLFNKSDEAEFNYKFQNTLLRFNDINNQYTDNELYDFENSDLFENVIINEAPQFQNTEENKMIIGEESAANSFGNQNTANMVPFDILGKNRIENPDSGAYQSIQFED</sequence>
<evidence type="ECO:0000313" key="3">
    <source>
        <dbReference type="Proteomes" id="UP001199314"/>
    </source>
</evidence>
<dbReference type="PROSITE" id="PS51257">
    <property type="entry name" value="PROKAR_LIPOPROTEIN"/>
    <property type="match status" value="1"/>
</dbReference>
<keyword evidence="1" id="KW-0732">Signal</keyword>
<reference evidence="3" key="1">
    <citation type="submission" date="2023-07" db="EMBL/GenBank/DDBJ databases">
        <title>Novel species isolated from saline lakes on Tibetan Plateau.</title>
        <authorList>
            <person name="Lu H."/>
        </authorList>
    </citation>
    <scope>NUCLEOTIDE SEQUENCE [LARGE SCALE GENOMIC DNA]</scope>
    <source>
        <strain evidence="3">CAK8W</strain>
    </source>
</reference>
<feature type="signal peptide" evidence="1">
    <location>
        <begin position="1"/>
        <end position="20"/>
    </location>
</feature>
<dbReference type="SUPFAM" id="SSF51126">
    <property type="entry name" value="Pectin lyase-like"/>
    <property type="match status" value="1"/>
</dbReference>
<organism evidence="2 3">
    <name type="scientific">Psychroflexus longus</name>
    <dbReference type="NCBI Taxonomy" id="2873596"/>
    <lineage>
        <taxon>Bacteria</taxon>
        <taxon>Pseudomonadati</taxon>
        <taxon>Bacteroidota</taxon>
        <taxon>Flavobacteriia</taxon>
        <taxon>Flavobacteriales</taxon>
        <taxon>Flavobacteriaceae</taxon>
        <taxon>Psychroflexus</taxon>
    </lineage>
</organism>
<gene>
    <name evidence="2" type="ORF">LB452_04435</name>
</gene>
<evidence type="ECO:0000313" key="2">
    <source>
        <dbReference type="EMBL" id="MBZ9778163.1"/>
    </source>
</evidence>
<keyword evidence="3" id="KW-1185">Reference proteome</keyword>
<protein>
    <recommendedName>
        <fullName evidence="4">Right handed beta helix region</fullName>
    </recommendedName>
</protein>
<dbReference type="RefSeq" id="WP_224460519.1">
    <property type="nucleotide sequence ID" value="NZ_JAIQZE010000003.1"/>
</dbReference>
<dbReference type="EMBL" id="JAIQZE010000003">
    <property type="protein sequence ID" value="MBZ9778163.1"/>
    <property type="molecule type" value="Genomic_DNA"/>
</dbReference>
<accession>A0ABS7XGV1</accession>